<feature type="region of interest" description="Disordered" evidence="1">
    <location>
        <begin position="91"/>
        <end position="177"/>
    </location>
</feature>
<feature type="compositionally biased region" description="Polar residues" evidence="1">
    <location>
        <begin position="92"/>
        <end position="102"/>
    </location>
</feature>
<dbReference type="EMBL" id="JABTTQ020000907">
    <property type="protein sequence ID" value="KAK6137099.1"/>
    <property type="molecule type" value="Genomic_DNA"/>
</dbReference>
<comment type="caution">
    <text evidence="2">The sequence shown here is derived from an EMBL/GenBank/DDBJ whole genome shotgun (WGS) entry which is preliminary data.</text>
</comment>
<feature type="compositionally biased region" description="Polar residues" evidence="1">
    <location>
        <begin position="120"/>
        <end position="142"/>
    </location>
</feature>
<keyword evidence="3" id="KW-1185">Reference proteome</keyword>
<name>A0ABR0VSQ5_REHGL</name>
<gene>
    <name evidence="2" type="ORF">DH2020_029159</name>
</gene>
<dbReference type="Proteomes" id="UP001318860">
    <property type="component" value="Unassembled WGS sequence"/>
</dbReference>
<evidence type="ECO:0000313" key="2">
    <source>
        <dbReference type="EMBL" id="KAK6137099.1"/>
    </source>
</evidence>
<reference evidence="2 3" key="1">
    <citation type="journal article" date="2021" name="Comput. Struct. Biotechnol. J.">
        <title>De novo genome assembly of the potent medicinal plant Rehmannia glutinosa using nanopore technology.</title>
        <authorList>
            <person name="Ma L."/>
            <person name="Dong C."/>
            <person name="Song C."/>
            <person name="Wang X."/>
            <person name="Zheng X."/>
            <person name="Niu Y."/>
            <person name="Chen S."/>
            <person name="Feng W."/>
        </authorList>
    </citation>
    <scope>NUCLEOTIDE SEQUENCE [LARGE SCALE GENOMIC DNA]</scope>
    <source>
        <strain evidence="2">DH-2019</strain>
    </source>
</reference>
<sequence>MSVGVFISRSAHVHGLSDSHCLGIFLNGLRDDIRVRTRSNDAADLFDTIHLAREIEREIQATREFALGAHPTAPVFHFCSWHFQFYGRAPATPQSTSQSPNDLSPVPSQPPGCSAPASRTMANSVASSGSARQARGTRQMSHTEYLDLKAKRVTHRGVDPASLLGEGEELPDPRCNN</sequence>
<evidence type="ECO:0000313" key="3">
    <source>
        <dbReference type="Proteomes" id="UP001318860"/>
    </source>
</evidence>
<proteinExistence type="predicted"/>
<accession>A0ABR0VSQ5</accession>
<organism evidence="2 3">
    <name type="scientific">Rehmannia glutinosa</name>
    <name type="common">Chinese foxglove</name>
    <dbReference type="NCBI Taxonomy" id="99300"/>
    <lineage>
        <taxon>Eukaryota</taxon>
        <taxon>Viridiplantae</taxon>
        <taxon>Streptophyta</taxon>
        <taxon>Embryophyta</taxon>
        <taxon>Tracheophyta</taxon>
        <taxon>Spermatophyta</taxon>
        <taxon>Magnoliopsida</taxon>
        <taxon>eudicotyledons</taxon>
        <taxon>Gunneridae</taxon>
        <taxon>Pentapetalae</taxon>
        <taxon>asterids</taxon>
        <taxon>lamiids</taxon>
        <taxon>Lamiales</taxon>
        <taxon>Orobanchaceae</taxon>
        <taxon>Rehmannieae</taxon>
        <taxon>Rehmannia</taxon>
    </lineage>
</organism>
<evidence type="ECO:0000256" key="1">
    <source>
        <dbReference type="SAM" id="MobiDB-lite"/>
    </source>
</evidence>
<protein>
    <submittedName>
        <fullName evidence="2">Uncharacterized protein</fullName>
    </submittedName>
</protein>